<protein>
    <recommendedName>
        <fullName evidence="2">Dehydrogenase</fullName>
    </recommendedName>
</protein>
<accession>A0A160TDK7</accession>
<dbReference type="NCBIfam" id="NF041512">
    <property type="entry name" value="PA2817_fam"/>
    <property type="match status" value="1"/>
</dbReference>
<dbReference type="InterPro" id="IPR048156">
    <property type="entry name" value="PA2817-like"/>
</dbReference>
<sequence>MSERLDYHLGLLKNTQTRLLNASKQDSTAISEEILQQLQLVIDQLVQQTGSGYESGHDLLANIATHHPQLMPAIDRDLLWFFGGDCLHFLADDEIERFQRLEDMAAEAESDGKTFDYQAAHGALR</sequence>
<name>A0A160TDK7_9ZZZZ</name>
<dbReference type="AlphaFoldDB" id="A0A160TDK7"/>
<proteinExistence type="predicted"/>
<evidence type="ECO:0008006" key="2">
    <source>
        <dbReference type="Google" id="ProtNLM"/>
    </source>
</evidence>
<evidence type="ECO:0000313" key="1">
    <source>
        <dbReference type="EMBL" id="CUS42610.1"/>
    </source>
</evidence>
<gene>
    <name evidence="1" type="ORF">MGWOODY_Tha2381</name>
</gene>
<dbReference type="EMBL" id="CZQC01000068">
    <property type="protein sequence ID" value="CUS42610.1"/>
    <property type="molecule type" value="Genomic_DNA"/>
</dbReference>
<reference evidence="1" key="1">
    <citation type="submission" date="2015-10" db="EMBL/GenBank/DDBJ databases">
        <authorList>
            <person name="Gilbert D.G."/>
        </authorList>
    </citation>
    <scope>NUCLEOTIDE SEQUENCE</scope>
</reference>
<organism evidence="1">
    <name type="scientific">hydrothermal vent metagenome</name>
    <dbReference type="NCBI Taxonomy" id="652676"/>
    <lineage>
        <taxon>unclassified sequences</taxon>
        <taxon>metagenomes</taxon>
        <taxon>ecological metagenomes</taxon>
    </lineage>
</organism>